<dbReference type="SUPFAM" id="SSF89232">
    <property type="entry name" value="Hypothetical protein TM1070"/>
    <property type="match status" value="1"/>
</dbReference>
<comment type="caution">
    <text evidence="1">The sequence shown here is derived from an EMBL/GenBank/DDBJ whole genome shotgun (WGS) entry which is preliminary data.</text>
</comment>
<protein>
    <submittedName>
        <fullName evidence="1">Sensory rhodopsin transducer</fullName>
    </submittedName>
</protein>
<evidence type="ECO:0000313" key="1">
    <source>
        <dbReference type="EMBL" id="MQW35497.1"/>
    </source>
</evidence>
<organism evidence="1 2">
    <name type="scientific">Rhizobium meliloti</name>
    <name type="common">Ensifer meliloti</name>
    <name type="synonym">Sinorhizobium meliloti</name>
    <dbReference type="NCBI Taxonomy" id="382"/>
    <lineage>
        <taxon>Bacteria</taxon>
        <taxon>Pseudomonadati</taxon>
        <taxon>Pseudomonadota</taxon>
        <taxon>Alphaproteobacteria</taxon>
        <taxon>Hyphomicrobiales</taxon>
        <taxon>Rhizobiaceae</taxon>
        <taxon>Sinorhizobium/Ensifer group</taxon>
        <taxon>Sinorhizobium</taxon>
    </lineage>
</organism>
<dbReference type="Proteomes" id="UP000429484">
    <property type="component" value="Unassembled WGS sequence"/>
</dbReference>
<proteinExistence type="predicted"/>
<evidence type="ECO:0000313" key="2">
    <source>
        <dbReference type="Proteomes" id="UP000429484"/>
    </source>
</evidence>
<accession>A0AAW9TUV6</accession>
<dbReference type="Gene3D" id="2.60.290.11">
    <property type="entry name" value="TM1070-like"/>
    <property type="match status" value="1"/>
</dbReference>
<dbReference type="PIRSF" id="PIRSF008711">
    <property type="entry name" value="UCP008711"/>
    <property type="match status" value="1"/>
</dbReference>
<dbReference type="InterPro" id="IPR036698">
    <property type="entry name" value="TM1070-like_sf"/>
</dbReference>
<dbReference type="AlphaFoldDB" id="A0AAW9TUV6"/>
<dbReference type="InterPro" id="IPR009794">
    <property type="entry name" value="ASRT"/>
</dbReference>
<gene>
    <name evidence="1" type="ORF">GHK53_22685</name>
</gene>
<dbReference type="Pfam" id="PF07100">
    <property type="entry name" value="ASRT"/>
    <property type="match status" value="1"/>
</dbReference>
<reference evidence="1 2" key="1">
    <citation type="journal article" date="2013" name="Genome Biol.">
        <title>Comparative genomics of the core and accessory genomes of 48 Sinorhizobium strains comprising five genospecies.</title>
        <authorList>
            <person name="Sugawara M."/>
            <person name="Epstein B."/>
            <person name="Badgley B.D."/>
            <person name="Unno T."/>
            <person name="Xu L."/>
            <person name="Reese J."/>
            <person name="Gyaneshwar P."/>
            <person name="Denny R."/>
            <person name="Mudge J."/>
            <person name="Bharti A.K."/>
            <person name="Farmer A.D."/>
            <person name="May G.D."/>
            <person name="Woodward J.E."/>
            <person name="Medigue C."/>
            <person name="Vallenet D."/>
            <person name="Lajus A."/>
            <person name="Rouy Z."/>
            <person name="Martinez-Vaz B."/>
            <person name="Tiffin P."/>
            <person name="Young N.D."/>
            <person name="Sadowsky M.J."/>
        </authorList>
    </citation>
    <scope>NUCLEOTIDE SEQUENCE [LARGE SCALE GENOMIC DNA]</scope>
    <source>
        <strain evidence="1 2">N6B1</strain>
    </source>
</reference>
<sequence length="146" mass="16009">MPSSVRTGSMGFEDPRMTHAIGSRRWAIADGYIPSSSASDDPALVSPALVSHESACILNTGDTPAKVEITLFFSDREPAGPYRVTVAARRTVHLRFNDLDDPERVPRDTPYASLIESDTPIVVQQTRLDSRQPPHALLSTIAYCQE</sequence>
<dbReference type="EMBL" id="WISR01000184">
    <property type="protein sequence ID" value="MQW35497.1"/>
    <property type="molecule type" value="Genomic_DNA"/>
</dbReference>
<name>A0AAW9TUV6_RHIML</name>